<dbReference type="InterPro" id="IPR013087">
    <property type="entry name" value="Znf_C2H2_type"/>
</dbReference>
<dbReference type="AlphaFoldDB" id="A0AAD7NKI6"/>
<organism evidence="7 8">
    <name type="scientific">Mycena metata</name>
    <dbReference type="NCBI Taxonomy" id="1033252"/>
    <lineage>
        <taxon>Eukaryota</taxon>
        <taxon>Fungi</taxon>
        <taxon>Dikarya</taxon>
        <taxon>Basidiomycota</taxon>
        <taxon>Agaricomycotina</taxon>
        <taxon>Agaricomycetes</taxon>
        <taxon>Agaricomycetidae</taxon>
        <taxon>Agaricales</taxon>
        <taxon>Marasmiineae</taxon>
        <taxon>Mycenaceae</taxon>
        <taxon>Mycena</taxon>
    </lineage>
</organism>
<dbReference type="PANTHER" id="PTHR14003">
    <property type="entry name" value="TRANSCRIPTIONAL REPRESSOR PROTEIN YY"/>
    <property type="match status" value="1"/>
</dbReference>
<dbReference type="InterPro" id="IPR036236">
    <property type="entry name" value="Znf_C2H2_sf"/>
</dbReference>
<evidence type="ECO:0000256" key="1">
    <source>
        <dbReference type="ARBA" id="ARBA00022723"/>
    </source>
</evidence>
<gene>
    <name evidence="7" type="ORF">B0H16DRAFT_1310739</name>
</gene>
<accession>A0AAD7NKI6</accession>
<dbReference type="SMART" id="SM00355">
    <property type="entry name" value="ZnF_C2H2"/>
    <property type="match status" value="1"/>
</dbReference>
<dbReference type="GO" id="GO:0032502">
    <property type="term" value="P:developmental process"/>
    <property type="evidence" value="ECO:0007669"/>
    <property type="project" value="UniProtKB-ARBA"/>
</dbReference>
<dbReference type="GO" id="GO:0008270">
    <property type="term" value="F:zinc ion binding"/>
    <property type="evidence" value="ECO:0007669"/>
    <property type="project" value="UniProtKB-KW"/>
</dbReference>
<evidence type="ECO:0000256" key="4">
    <source>
        <dbReference type="ARBA" id="ARBA00022833"/>
    </source>
</evidence>
<dbReference type="PROSITE" id="PS00028">
    <property type="entry name" value="ZINC_FINGER_C2H2_1"/>
    <property type="match status" value="1"/>
</dbReference>
<proteinExistence type="predicted"/>
<sequence length="68" mass="7897">MYAPSSDDSWQDPRKRFPCPDCDKAFTTRSHLERHSHVHTGEKSFKCSFPGCEMKCSRQDNLQAQCVF</sequence>
<dbReference type="GO" id="GO:0000785">
    <property type="term" value="C:chromatin"/>
    <property type="evidence" value="ECO:0007669"/>
    <property type="project" value="TreeGrafter"/>
</dbReference>
<comment type="caution">
    <text evidence="7">The sequence shown here is derived from an EMBL/GenBank/DDBJ whole genome shotgun (WGS) entry which is preliminary data.</text>
</comment>
<dbReference type="FunFam" id="3.30.160.60:FF:000202">
    <property type="entry name" value="Zinc finger protein 574"/>
    <property type="match status" value="1"/>
</dbReference>
<dbReference type="PANTHER" id="PTHR14003:SF19">
    <property type="entry name" value="YY2 TRANSCRIPTION FACTOR"/>
    <property type="match status" value="1"/>
</dbReference>
<dbReference type="Pfam" id="PF00096">
    <property type="entry name" value="zf-C2H2"/>
    <property type="match status" value="1"/>
</dbReference>
<name>A0AAD7NKI6_9AGAR</name>
<dbReference type="Proteomes" id="UP001215598">
    <property type="component" value="Unassembled WGS sequence"/>
</dbReference>
<keyword evidence="1" id="KW-0479">Metal-binding</keyword>
<evidence type="ECO:0000256" key="2">
    <source>
        <dbReference type="ARBA" id="ARBA00022737"/>
    </source>
</evidence>
<dbReference type="SUPFAM" id="SSF57667">
    <property type="entry name" value="beta-beta-alpha zinc fingers"/>
    <property type="match status" value="1"/>
</dbReference>
<dbReference type="GO" id="GO:0000978">
    <property type="term" value="F:RNA polymerase II cis-regulatory region sequence-specific DNA binding"/>
    <property type="evidence" value="ECO:0007669"/>
    <property type="project" value="TreeGrafter"/>
</dbReference>
<keyword evidence="3 5" id="KW-0863">Zinc-finger</keyword>
<dbReference type="GO" id="GO:0031519">
    <property type="term" value="C:PcG protein complex"/>
    <property type="evidence" value="ECO:0007669"/>
    <property type="project" value="TreeGrafter"/>
</dbReference>
<protein>
    <recommendedName>
        <fullName evidence="6">C2H2-type domain-containing protein</fullName>
    </recommendedName>
</protein>
<dbReference type="GO" id="GO:0000981">
    <property type="term" value="F:DNA-binding transcription factor activity, RNA polymerase II-specific"/>
    <property type="evidence" value="ECO:0007669"/>
    <property type="project" value="TreeGrafter"/>
</dbReference>
<evidence type="ECO:0000256" key="3">
    <source>
        <dbReference type="ARBA" id="ARBA00022771"/>
    </source>
</evidence>
<dbReference type="Gene3D" id="3.30.160.60">
    <property type="entry name" value="Classic Zinc Finger"/>
    <property type="match status" value="2"/>
</dbReference>
<keyword evidence="4" id="KW-0862">Zinc</keyword>
<evidence type="ECO:0000256" key="5">
    <source>
        <dbReference type="PROSITE-ProRule" id="PRU00042"/>
    </source>
</evidence>
<feature type="domain" description="C2H2-type" evidence="6">
    <location>
        <begin position="17"/>
        <end position="44"/>
    </location>
</feature>
<reference evidence="7" key="1">
    <citation type="submission" date="2023-03" db="EMBL/GenBank/DDBJ databases">
        <title>Massive genome expansion in bonnet fungi (Mycena s.s.) driven by repeated elements and novel gene families across ecological guilds.</title>
        <authorList>
            <consortium name="Lawrence Berkeley National Laboratory"/>
            <person name="Harder C.B."/>
            <person name="Miyauchi S."/>
            <person name="Viragh M."/>
            <person name="Kuo A."/>
            <person name="Thoen E."/>
            <person name="Andreopoulos B."/>
            <person name="Lu D."/>
            <person name="Skrede I."/>
            <person name="Drula E."/>
            <person name="Henrissat B."/>
            <person name="Morin E."/>
            <person name="Kohler A."/>
            <person name="Barry K."/>
            <person name="LaButti K."/>
            <person name="Morin E."/>
            <person name="Salamov A."/>
            <person name="Lipzen A."/>
            <person name="Mereny Z."/>
            <person name="Hegedus B."/>
            <person name="Baldrian P."/>
            <person name="Stursova M."/>
            <person name="Weitz H."/>
            <person name="Taylor A."/>
            <person name="Grigoriev I.V."/>
            <person name="Nagy L.G."/>
            <person name="Martin F."/>
            <person name="Kauserud H."/>
        </authorList>
    </citation>
    <scope>NUCLEOTIDE SEQUENCE</scope>
    <source>
        <strain evidence="7">CBHHK182m</strain>
    </source>
</reference>
<dbReference type="PROSITE" id="PS50157">
    <property type="entry name" value="ZINC_FINGER_C2H2_2"/>
    <property type="match status" value="1"/>
</dbReference>
<keyword evidence="2" id="KW-0677">Repeat</keyword>
<evidence type="ECO:0000313" key="7">
    <source>
        <dbReference type="EMBL" id="KAJ7764230.1"/>
    </source>
</evidence>
<evidence type="ECO:0000259" key="6">
    <source>
        <dbReference type="PROSITE" id="PS50157"/>
    </source>
</evidence>
<dbReference type="EMBL" id="JARKIB010000028">
    <property type="protein sequence ID" value="KAJ7764230.1"/>
    <property type="molecule type" value="Genomic_DNA"/>
</dbReference>
<keyword evidence="8" id="KW-1185">Reference proteome</keyword>
<dbReference type="GO" id="GO:0005667">
    <property type="term" value="C:transcription regulator complex"/>
    <property type="evidence" value="ECO:0007669"/>
    <property type="project" value="TreeGrafter"/>
</dbReference>
<evidence type="ECO:0000313" key="8">
    <source>
        <dbReference type="Proteomes" id="UP001215598"/>
    </source>
</evidence>